<dbReference type="Proteomes" id="UP000738349">
    <property type="component" value="Unassembled WGS sequence"/>
</dbReference>
<dbReference type="SUPFAM" id="SSF53474">
    <property type="entry name" value="alpha/beta-Hydrolases"/>
    <property type="match status" value="1"/>
</dbReference>
<evidence type="ECO:0000256" key="1">
    <source>
        <dbReference type="SAM" id="MobiDB-lite"/>
    </source>
</evidence>
<protein>
    <recommendedName>
        <fullName evidence="2">Carboxylesterase type B domain-containing protein</fullName>
    </recommendedName>
</protein>
<gene>
    <name evidence="3" type="ORF">EDB81DRAFT_754103</name>
</gene>
<organism evidence="3 4">
    <name type="scientific">Dactylonectria macrodidyma</name>
    <dbReference type="NCBI Taxonomy" id="307937"/>
    <lineage>
        <taxon>Eukaryota</taxon>
        <taxon>Fungi</taxon>
        <taxon>Dikarya</taxon>
        <taxon>Ascomycota</taxon>
        <taxon>Pezizomycotina</taxon>
        <taxon>Sordariomycetes</taxon>
        <taxon>Hypocreomycetidae</taxon>
        <taxon>Hypocreales</taxon>
        <taxon>Nectriaceae</taxon>
        <taxon>Dactylonectria</taxon>
    </lineage>
</organism>
<feature type="region of interest" description="Disordered" evidence="1">
    <location>
        <begin position="307"/>
        <end position="326"/>
    </location>
</feature>
<dbReference type="AlphaFoldDB" id="A0A9P9FL96"/>
<proteinExistence type="predicted"/>
<dbReference type="Pfam" id="PF00135">
    <property type="entry name" value="COesterase"/>
    <property type="match status" value="1"/>
</dbReference>
<accession>A0A9P9FL96</accession>
<comment type="caution">
    <text evidence="3">The sequence shown here is derived from an EMBL/GenBank/DDBJ whole genome shotgun (WGS) entry which is preliminary data.</text>
</comment>
<keyword evidence="4" id="KW-1185">Reference proteome</keyword>
<evidence type="ECO:0000313" key="3">
    <source>
        <dbReference type="EMBL" id="KAH7165329.1"/>
    </source>
</evidence>
<dbReference type="OrthoDB" id="408631at2759"/>
<dbReference type="InterPro" id="IPR029058">
    <property type="entry name" value="AB_hydrolase_fold"/>
</dbReference>
<dbReference type="PANTHER" id="PTHR11559">
    <property type="entry name" value="CARBOXYLESTERASE"/>
    <property type="match status" value="1"/>
</dbReference>
<dbReference type="InterPro" id="IPR002018">
    <property type="entry name" value="CarbesteraseB"/>
</dbReference>
<sequence>MAGRTLCSAVGGQLDQVHQNFSSDLGCHEPYDINCLRNPSITADKLGKANVKLFKNVKQTGLFPIGPSVDKAWIKTIPTLAFSQGKFWPNIKSSIISHCGNDAQWFTPDSVKTKADFNAFLNTFLPGTKLASLPQKIANKYDCEGCFKGDYFNCLRHVIRDISFTCNTRDLINAYPQQAYAMSYGFPNDELAYHATDLIPLFANYPLQIPFMLKALRWTHKQVLKWGLKLKNKVVPTFLKYFASFAVGGNPNSAGEAEWPVVNTTGPLFSNVMNPSAGVWALINDTQNAADTCSFWNDTAQAIMEAQGSSGEKTDVYTDGNVQEEL</sequence>
<dbReference type="EMBL" id="JAGMUV010000003">
    <property type="protein sequence ID" value="KAH7165329.1"/>
    <property type="molecule type" value="Genomic_DNA"/>
</dbReference>
<dbReference type="Gene3D" id="3.40.50.1820">
    <property type="entry name" value="alpha/beta hydrolase"/>
    <property type="match status" value="1"/>
</dbReference>
<feature type="domain" description="Carboxylesterase type B" evidence="2">
    <location>
        <begin position="2"/>
        <end position="269"/>
    </location>
</feature>
<dbReference type="InterPro" id="IPR050309">
    <property type="entry name" value="Type-B_Carboxylest/Lipase"/>
</dbReference>
<evidence type="ECO:0000259" key="2">
    <source>
        <dbReference type="Pfam" id="PF00135"/>
    </source>
</evidence>
<reference evidence="3" key="1">
    <citation type="journal article" date="2021" name="Nat. Commun.">
        <title>Genetic determinants of endophytism in the Arabidopsis root mycobiome.</title>
        <authorList>
            <person name="Mesny F."/>
            <person name="Miyauchi S."/>
            <person name="Thiergart T."/>
            <person name="Pickel B."/>
            <person name="Atanasova L."/>
            <person name="Karlsson M."/>
            <person name="Huettel B."/>
            <person name="Barry K.W."/>
            <person name="Haridas S."/>
            <person name="Chen C."/>
            <person name="Bauer D."/>
            <person name="Andreopoulos W."/>
            <person name="Pangilinan J."/>
            <person name="LaButti K."/>
            <person name="Riley R."/>
            <person name="Lipzen A."/>
            <person name="Clum A."/>
            <person name="Drula E."/>
            <person name="Henrissat B."/>
            <person name="Kohler A."/>
            <person name="Grigoriev I.V."/>
            <person name="Martin F.M."/>
            <person name="Hacquard S."/>
        </authorList>
    </citation>
    <scope>NUCLEOTIDE SEQUENCE</scope>
    <source>
        <strain evidence="3">MPI-CAGE-AT-0147</strain>
    </source>
</reference>
<evidence type="ECO:0000313" key="4">
    <source>
        <dbReference type="Proteomes" id="UP000738349"/>
    </source>
</evidence>
<name>A0A9P9FL96_9HYPO</name>